<dbReference type="Pfam" id="PF09992">
    <property type="entry name" value="NAGPA"/>
    <property type="match status" value="1"/>
</dbReference>
<dbReference type="AlphaFoldDB" id="A0ABD6H698"/>
<name>A0ABD6H698_AGRVI</name>
<sequence>MGAPSNILCESSLLRFCSENALRLKIVVWLFAILSPLVISPERAEAEEQSCRDQTENGFAYRVCRFDPATRTIRIFNRNADGDVYGGFEALRSQLWQQRLILTFAVNGGMYHSDLSPVGLFVDYGMTRKTAETADGWGNFYLKPNGVFFLKDGHAGVLETGQFETQKIEADFATQSGPMLVIDGVLHPKFLPTSDSLKIRNGVGIDASGQVVFVLSKDPVRFYDMAAFFRDRLGAANALYLDGTISSLAEPMAGRIDRAYPLGPIIAVVDQRPN</sequence>
<comment type="caution">
    <text evidence="3">The sequence shown here is derived from an EMBL/GenBank/DDBJ whole genome shotgun (WGS) entry which is preliminary data.</text>
</comment>
<feature type="domain" description="Phosphodiester glycosidase" evidence="1">
    <location>
        <begin position="104"/>
        <end position="247"/>
    </location>
</feature>
<organism evidence="3 5">
    <name type="scientific">Agrobacterium vitis</name>
    <name type="common">Rhizobium vitis</name>
    <dbReference type="NCBI Taxonomy" id="373"/>
    <lineage>
        <taxon>Bacteria</taxon>
        <taxon>Pseudomonadati</taxon>
        <taxon>Pseudomonadota</taxon>
        <taxon>Alphaproteobacteria</taxon>
        <taxon>Hyphomicrobiales</taxon>
        <taxon>Rhizobiaceae</taxon>
        <taxon>Rhizobium/Agrobacterium group</taxon>
        <taxon>Agrobacterium</taxon>
    </lineage>
</organism>
<keyword evidence="4" id="KW-1185">Reference proteome</keyword>
<evidence type="ECO:0000313" key="5">
    <source>
        <dbReference type="Proteomes" id="UP000179536"/>
    </source>
</evidence>
<protein>
    <recommendedName>
        <fullName evidence="1">Phosphodiester glycosidase domain-containing protein</fullName>
    </recommendedName>
</protein>
<dbReference type="Proteomes" id="UP000179454">
    <property type="component" value="Unassembled WGS sequence"/>
</dbReference>
<dbReference type="InterPro" id="IPR018711">
    <property type="entry name" value="NAGPA"/>
</dbReference>
<proteinExistence type="predicted"/>
<evidence type="ECO:0000259" key="1">
    <source>
        <dbReference type="Pfam" id="PF09992"/>
    </source>
</evidence>
<evidence type="ECO:0000313" key="3">
    <source>
        <dbReference type="EMBL" id="MUP09629.1"/>
    </source>
</evidence>
<dbReference type="Proteomes" id="UP000179536">
    <property type="component" value="Unassembled WGS sequence"/>
</dbReference>
<reference evidence="4 5" key="1">
    <citation type="submission" date="2019-11" db="EMBL/GenBank/DDBJ databases">
        <title>Whole-genome sequencing of Allorhizobium vitis.</title>
        <authorList>
            <person name="Gan H.M."/>
            <person name="Savka M.A."/>
        </authorList>
    </citation>
    <scope>NUCLEOTIDE SEQUENCE [LARGE SCALE GENOMIC DNA]</scope>
    <source>
        <strain evidence="3 5">RF2/1</strain>
        <strain evidence="2 4">T1/7</strain>
    </source>
</reference>
<dbReference type="EMBL" id="MBFE02000010">
    <property type="protein sequence ID" value="MUO43230.1"/>
    <property type="molecule type" value="Genomic_DNA"/>
</dbReference>
<evidence type="ECO:0000313" key="2">
    <source>
        <dbReference type="EMBL" id="MUO43230.1"/>
    </source>
</evidence>
<evidence type="ECO:0000313" key="4">
    <source>
        <dbReference type="Proteomes" id="UP000179454"/>
    </source>
</evidence>
<gene>
    <name evidence="3" type="ORF">BBK91_007115</name>
    <name evidence="2" type="ORF">BBL17_015730</name>
</gene>
<dbReference type="EMBL" id="MBFA02000003">
    <property type="protein sequence ID" value="MUP09629.1"/>
    <property type="molecule type" value="Genomic_DNA"/>
</dbReference>
<accession>A0ABD6H698</accession>
<dbReference type="RefSeq" id="WP_015916274.1">
    <property type="nucleotide sequence ID" value="NZ_MBFA02000003.1"/>
</dbReference>